<dbReference type="Gene3D" id="1.10.287.630">
    <property type="entry name" value="Helix hairpin bin"/>
    <property type="match status" value="1"/>
</dbReference>
<protein>
    <submittedName>
        <fullName evidence="5">Potassium/sodium hyperpolarization-activated cyclic nucleotide-gated channel 3-like</fullName>
    </submittedName>
</protein>
<dbReference type="GeneID" id="114343656"/>
<dbReference type="CDD" id="cd00038">
    <property type="entry name" value="CAP_ED"/>
    <property type="match status" value="1"/>
</dbReference>
<dbReference type="GO" id="GO:0003254">
    <property type="term" value="P:regulation of membrane depolarization"/>
    <property type="evidence" value="ECO:0007669"/>
    <property type="project" value="TreeGrafter"/>
</dbReference>
<dbReference type="AlphaFoldDB" id="A0A6P7GXZ4"/>
<dbReference type="EnsemblMetazoa" id="XM_028294492.1">
    <property type="protein sequence ID" value="XP_028150293.1"/>
    <property type="gene ID" value="LOC114343656"/>
</dbReference>
<feature type="transmembrane region" description="Helical" evidence="1">
    <location>
        <begin position="313"/>
        <end position="339"/>
    </location>
</feature>
<accession>A0A6P7GXZ4</accession>
<name>A0A6P7GXZ4_DIAVI</name>
<dbReference type="KEGG" id="dvv:114343656"/>
<dbReference type="SUPFAM" id="SSF51206">
    <property type="entry name" value="cAMP-binding domain-like"/>
    <property type="match status" value="1"/>
</dbReference>
<dbReference type="PROSITE" id="PS00888">
    <property type="entry name" value="CNMP_BINDING_1"/>
    <property type="match status" value="1"/>
</dbReference>
<keyword evidence="1" id="KW-0812">Transmembrane</keyword>
<dbReference type="InterPro" id="IPR000595">
    <property type="entry name" value="cNMP-bd_dom"/>
</dbReference>
<feature type="transmembrane region" description="Helical" evidence="1">
    <location>
        <begin position="197"/>
        <end position="219"/>
    </location>
</feature>
<keyword evidence="1" id="KW-0472">Membrane</keyword>
<organism evidence="5">
    <name type="scientific">Diabrotica virgifera virgifera</name>
    <name type="common">western corn rootworm</name>
    <dbReference type="NCBI Taxonomy" id="50390"/>
    <lineage>
        <taxon>Eukaryota</taxon>
        <taxon>Metazoa</taxon>
        <taxon>Ecdysozoa</taxon>
        <taxon>Arthropoda</taxon>
        <taxon>Hexapoda</taxon>
        <taxon>Insecta</taxon>
        <taxon>Pterygota</taxon>
        <taxon>Neoptera</taxon>
        <taxon>Endopterygota</taxon>
        <taxon>Coleoptera</taxon>
        <taxon>Polyphaga</taxon>
        <taxon>Cucujiformia</taxon>
        <taxon>Chrysomeloidea</taxon>
        <taxon>Chrysomelidae</taxon>
        <taxon>Galerucinae</taxon>
        <taxon>Diabroticina</taxon>
        <taxon>Diabroticites</taxon>
        <taxon>Diabrotica</taxon>
    </lineage>
</organism>
<dbReference type="GO" id="GO:0005249">
    <property type="term" value="F:voltage-gated potassium channel activity"/>
    <property type="evidence" value="ECO:0007669"/>
    <property type="project" value="TreeGrafter"/>
</dbReference>
<dbReference type="InParanoid" id="A0A6P7GXZ4"/>
<keyword evidence="4" id="KW-1185">Reference proteome</keyword>
<evidence type="ECO:0000256" key="1">
    <source>
        <dbReference type="SAM" id="Phobius"/>
    </source>
</evidence>
<feature type="transmembrane region" description="Helical" evidence="1">
    <location>
        <begin position="166"/>
        <end position="185"/>
    </location>
</feature>
<gene>
    <name evidence="5" type="primary">LOC114343656</name>
</gene>
<reference evidence="5" key="1">
    <citation type="submission" date="2025-04" db="UniProtKB">
        <authorList>
            <consortium name="RefSeq"/>
        </authorList>
    </citation>
    <scope>IDENTIFICATION</scope>
    <source>
        <tissue evidence="5">Whole insect</tissue>
    </source>
</reference>
<keyword evidence="1" id="KW-1133">Transmembrane helix</keyword>
<reference evidence="3" key="2">
    <citation type="submission" date="2025-05" db="UniProtKB">
        <authorList>
            <consortium name="EnsemblMetazoa"/>
        </authorList>
    </citation>
    <scope>IDENTIFICATION</scope>
</reference>
<dbReference type="PROSITE" id="PS50042">
    <property type="entry name" value="CNMP_BINDING_3"/>
    <property type="match status" value="1"/>
</dbReference>
<dbReference type="Pfam" id="PF00027">
    <property type="entry name" value="cNMP_binding"/>
    <property type="match status" value="1"/>
</dbReference>
<dbReference type="OrthoDB" id="2021138at2759"/>
<dbReference type="InterPro" id="IPR018488">
    <property type="entry name" value="cNMP-bd_CS"/>
</dbReference>
<evidence type="ECO:0000313" key="4">
    <source>
        <dbReference type="Proteomes" id="UP001652700"/>
    </source>
</evidence>
<dbReference type="InterPro" id="IPR014710">
    <property type="entry name" value="RmlC-like_jellyroll"/>
</dbReference>
<feature type="transmembrane region" description="Helical" evidence="1">
    <location>
        <begin position="75"/>
        <end position="94"/>
    </location>
</feature>
<feature type="transmembrane region" description="Helical" evidence="1">
    <location>
        <begin position="123"/>
        <end position="145"/>
    </location>
</feature>
<dbReference type="Gene3D" id="2.60.120.10">
    <property type="entry name" value="Jelly Rolls"/>
    <property type="match status" value="1"/>
</dbReference>
<dbReference type="SMART" id="SM00100">
    <property type="entry name" value="cNMP"/>
    <property type="match status" value="1"/>
</dbReference>
<sequence>MPHICILHKNSTLSDYVGVPKSRLQLGLRRLFIVSEDNVYSSVYFRSEKEIKSEKIRQLESGYSFIIHPLSKFRMYYEFWLVFLYAAVITVKALDAGIRDGAAGSCPVPENFKYQDQDHFFKIYAYISTSIDVISWSDILINFVTGYEVTKIRIIELRPTKIAIRYIFRSFFLIDLLGAIPRFTLRCLMDKPPLVALGIQNIFSLLKGIRFFSLLRILIRVLRHLGVKSRSWIYGTCYFAIFIFILHYSTMLMLGLPRIIRVYLGTGNCTLTVKREQIPLHVQYNDYMFETSAYFLQVALPKSYYRDLYFEEVILAIFFCMVGKIVMTVMWVALAASILNSQSSRTRYQALIVQVEEFMKQRNLPLELRQRILQNFSFKYQGNYFREDTLTFLLSDRLKKEVKLHLYSTITEKVGIFKILDVDALNDVLKVLKPEIVLQRDVICQSGAHGDCMYFIASGTVAVYTSNRQEMCHLVDGDYFGEICLMTKYNVRPLTVSAVETCQVYKLYQDDFENTLAKNKKVIKKMLSRMEKMVKKAEYLEKIYRKSIFEATYGYNVD</sequence>
<proteinExistence type="predicted"/>
<feature type="domain" description="Cyclic nucleotide-binding" evidence="2">
    <location>
        <begin position="416"/>
        <end position="533"/>
    </location>
</feature>
<dbReference type="GO" id="GO:0035725">
    <property type="term" value="P:sodium ion transmembrane transport"/>
    <property type="evidence" value="ECO:0007669"/>
    <property type="project" value="TreeGrafter"/>
</dbReference>
<dbReference type="InterPro" id="IPR051413">
    <property type="entry name" value="K/Na_HCN_channel"/>
</dbReference>
<evidence type="ECO:0000313" key="5">
    <source>
        <dbReference type="RefSeq" id="XP_028150293.1"/>
    </source>
</evidence>
<dbReference type="PANTHER" id="PTHR45689">
    <property type="entry name" value="I[[H]] CHANNEL, ISOFORM E"/>
    <property type="match status" value="1"/>
</dbReference>
<dbReference type="RefSeq" id="XP_028150293.1">
    <property type="nucleotide sequence ID" value="XM_028294492.1"/>
</dbReference>
<dbReference type="PANTHER" id="PTHR45689:SF14">
    <property type="entry name" value="CYCLIC NUCLEOTIDE-GATED CATION CHANNEL SUBUNIT A-LIKE PROTEIN"/>
    <property type="match status" value="1"/>
</dbReference>
<evidence type="ECO:0000313" key="3">
    <source>
        <dbReference type="EnsemblMetazoa" id="XP_028150293.1"/>
    </source>
</evidence>
<dbReference type="GO" id="GO:0098855">
    <property type="term" value="C:HCN channel complex"/>
    <property type="evidence" value="ECO:0007669"/>
    <property type="project" value="TreeGrafter"/>
</dbReference>
<dbReference type="InterPro" id="IPR018490">
    <property type="entry name" value="cNMP-bd_dom_sf"/>
</dbReference>
<dbReference type="Proteomes" id="UP001652700">
    <property type="component" value="Unplaced"/>
</dbReference>
<evidence type="ECO:0000259" key="2">
    <source>
        <dbReference type="PROSITE" id="PS50042"/>
    </source>
</evidence>
<feature type="transmembrane region" description="Helical" evidence="1">
    <location>
        <begin position="231"/>
        <end position="248"/>
    </location>
</feature>